<dbReference type="Pfam" id="PF13976">
    <property type="entry name" value="gag_pre-integrs"/>
    <property type="match status" value="1"/>
</dbReference>
<keyword evidence="4" id="KW-1185">Reference proteome</keyword>
<dbReference type="Pfam" id="PF14223">
    <property type="entry name" value="Retrotran_gag_2"/>
    <property type="match status" value="1"/>
</dbReference>
<feature type="region of interest" description="Disordered" evidence="1">
    <location>
        <begin position="665"/>
        <end position="684"/>
    </location>
</feature>
<accession>A0ABR2B3X9</accession>
<evidence type="ECO:0000313" key="3">
    <source>
        <dbReference type="EMBL" id="KAK8501567.1"/>
    </source>
</evidence>
<organism evidence="3 4">
    <name type="scientific">Hibiscus sabdariffa</name>
    <name type="common">roselle</name>
    <dbReference type="NCBI Taxonomy" id="183260"/>
    <lineage>
        <taxon>Eukaryota</taxon>
        <taxon>Viridiplantae</taxon>
        <taxon>Streptophyta</taxon>
        <taxon>Embryophyta</taxon>
        <taxon>Tracheophyta</taxon>
        <taxon>Spermatophyta</taxon>
        <taxon>Magnoliopsida</taxon>
        <taxon>eudicotyledons</taxon>
        <taxon>Gunneridae</taxon>
        <taxon>Pentapetalae</taxon>
        <taxon>rosids</taxon>
        <taxon>malvids</taxon>
        <taxon>Malvales</taxon>
        <taxon>Malvaceae</taxon>
        <taxon>Malvoideae</taxon>
        <taxon>Hibiscus</taxon>
    </lineage>
</organism>
<dbReference type="Proteomes" id="UP001472677">
    <property type="component" value="Unassembled WGS sequence"/>
</dbReference>
<proteinExistence type="predicted"/>
<evidence type="ECO:0000313" key="4">
    <source>
        <dbReference type="Proteomes" id="UP001472677"/>
    </source>
</evidence>
<gene>
    <name evidence="3" type="ORF">V6N12_057898</name>
</gene>
<comment type="caution">
    <text evidence="3">The sequence shown here is derived from an EMBL/GenBank/DDBJ whole genome shotgun (WGS) entry which is preliminary data.</text>
</comment>
<evidence type="ECO:0000259" key="2">
    <source>
        <dbReference type="Pfam" id="PF13976"/>
    </source>
</evidence>
<reference evidence="3 4" key="1">
    <citation type="journal article" date="2024" name="G3 (Bethesda)">
        <title>Genome assembly of Hibiscus sabdariffa L. provides insights into metabolisms of medicinal natural products.</title>
        <authorList>
            <person name="Kim T."/>
        </authorList>
    </citation>
    <scope>NUCLEOTIDE SEQUENCE [LARGE SCALE GENOMIC DNA]</scope>
    <source>
        <strain evidence="3">TK-2024</strain>
        <tissue evidence="3">Old leaves</tissue>
    </source>
</reference>
<name>A0ABR2B3X9_9ROSI</name>
<feature type="domain" description="GAG-pre-integrase" evidence="2">
    <location>
        <begin position="498"/>
        <end position="561"/>
    </location>
</feature>
<feature type="compositionally biased region" description="Acidic residues" evidence="1">
    <location>
        <begin position="614"/>
        <end position="626"/>
    </location>
</feature>
<sequence length="742" mass="82994">MEKDSRAPVVGEPIEVGASLCVVEESNGESLASFTAPFVVQLSGTKPATDSTAVRFSLHDILQKIGLSSGMRHPSLNSQLARRKGLDTNNQVENVTPIDNSKEMSLHTQGEDVPFTGVMVTVNMKCDEGMVKVNSPIIASAGVMDHASKKCNESVVKGKAPSIASGNCNDQFQMDQLTGQNFASNKEFRALNFSGVVTTDPFMGNSMGTFKPHRQPEEMIDLTLQSVSFVESVRTQFMRNLNPNYVGRHCIEDLVSNQWGSTLYMNHGVPPHVTPKYSKVIYDGSIVSWATMIVEGAQNDQAGEAINTFDEMVSKDHYVYMVQREKFLTVEIEVKAILRKDGCLAAISERPTDFIDNNKWNEMDENAIADLHLALADEVLSSIEEKKTAKEIWDHLTKFYKIEPQERAELLLQSLPDSYDQLIINLKNNILTDHLVFDDVAATILEEENQCKNKEDRQGHMQQAEALTAMRGRSTERGQSSTHNHGRSKSRSEKIAANLYMLKGETLQEAEASVASCSSDPAMLSHQKLGHMSEQGMKVLVEQKLLSGLTKVSLPLCEHCITTPSTAIELKTPMEMWTEDKLQREEENDGTVKEKVEATQIQVEKEFEQRDSFEAEPEHEELETENSEAPTTRQSDRVKRHPNWHSDYVIEGNVAYCLLTEDGDLDKSKSTTGDGRRKRINRENMDAGSEQILADEKPKITDGSSVIYNTNTPMSHPPLWVYHSIKQVHLPRLLRVTQFSNS</sequence>
<dbReference type="InterPro" id="IPR025724">
    <property type="entry name" value="GAG-pre-integrase_dom"/>
</dbReference>
<feature type="region of interest" description="Disordered" evidence="1">
    <location>
        <begin position="607"/>
        <end position="639"/>
    </location>
</feature>
<dbReference type="EMBL" id="JBBPBM010000185">
    <property type="protein sequence ID" value="KAK8501567.1"/>
    <property type="molecule type" value="Genomic_DNA"/>
</dbReference>
<protein>
    <recommendedName>
        <fullName evidence="2">GAG-pre-integrase domain-containing protein</fullName>
    </recommendedName>
</protein>
<feature type="region of interest" description="Disordered" evidence="1">
    <location>
        <begin position="469"/>
        <end position="493"/>
    </location>
</feature>
<evidence type="ECO:0000256" key="1">
    <source>
        <dbReference type="SAM" id="MobiDB-lite"/>
    </source>
</evidence>